<reference evidence="2" key="1">
    <citation type="submission" date="2020-11" db="EMBL/GenBank/DDBJ databases">
        <authorList>
            <consortium name="DOE Joint Genome Institute"/>
            <person name="Ahrendt S."/>
            <person name="Riley R."/>
            <person name="Andreopoulos W."/>
            <person name="Labutti K."/>
            <person name="Pangilinan J."/>
            <person name="Ruiz-Duenas F.J."/>
            <person name="Barrasa J.M."/>
            <person name="Sanchez-Garcia M."/>
            <person name="Camarero S."/>
            <person name="Miyauchi S."/>
            <person name="Serrano A."/>
            <person name="Linde D."/>
            <person name="Babiker R."/>
            <person name="Drula E."/>
            <person name="Ayuso-Fernandez I."/>
            <person name="Pacheco R."/>
            <person name="Padilla G."/>
            <person name="Ferreira P."/>
            <person name="Barriuso J."/>
            <person name="Kellner H."/>
            <person name="Castanera R."/>
            <person name="Alfaro M."/>
            <person name="Ramirez L."/>
            <person name="Pisabarro A.G."/>
            <person name="Kuo A."/>
            <person name="Tritt A."/>
            <person name="Lipzen A."/>
            <person name="He G."/>
            <person name="Yan M."/>
            <person name="Ng V."/>
            <person name="Cullen D."/>
            <person name="Martin F."/>
            <person name="Rosso M.-N."/>
            <person name="Henrissat B."/>
            <person name="Hibbett D."/>
            <person name="Martinez A.T."/>
            <person name="Grigoriev I.V."/>
        </authorList>
    </citation>
    <scope>NUCLEOTIDE SEQUENCE</scope>
    <source>
        <strain evidence="2">AH 40177</strain>
    </source>
</reference>
<evidence type="ECO:0000313" key="3">
    <source>
        <dbReference type="Proteomes" id="UP000772434"/>
    </source>
</evidence>
<dbReference type="EMBL" id="JADNRY010000024">
    <property type="protein sequence ID" value="KAF9072508.1"/>
    <property type="molecule type" value="Genomic_DNA"/>
</dbReference>
<name>A0A9P5Q0F5_9AGAR</name>
<sequence length="354" mass="39797">MSPKRTQKSRQKSRQKSSQIKGSPKKKPPVSPPPAILSLCIAQRNVAIYSHSVADIKSISDVHRAYTTVNPPPTIRGYLYILEDKLEEFERVTGAEMAGWLIDIAHGLCDPSERRGQLVVWDEDQYRPVGGQDPLEAKVYEYRIDVIVSLTKISLRNVKSVTRASGLAGTMANAVKTRDGRCWVTGSTIITVNSHVCPKRMGNEQGAFIYSRYTGSPAPPGLTIYDPCFGICLCKNFDTFFDIYGIGFRKILDGNGQIQYGVHNFSEHNLDRLGYAFANSTTQPVHGFIITPPDPTSPPPGLMYWHYLQCVIRRFGHRMFRESDNMSTLSNPCQWRATRKMEMKMKVVSGQRLC</sequence>
<evidence type="ECO:0000256" key="1">
    <source>
        <dbReference type="SAM" id="MobiDB-lite"/>
    </source>
</evidence>
<evidence type="ECO:0000313" key="2">
    <source>
        <dbReference type="EMBL" id="KAF9072508.1"/>
    </source>
</evidence>
<feature type="region of interest" description="Disordered" evidence="1">
    <location>
        <begin position="1"/>
        <end position="34"/>
    </location>
</feature>
<dbReference type="Proteomes" id="UP000772434">
    <property type="component" value="Unassembled WGS sequence"/>
</dbReference>
<keyword evidence="3" id="KW-1185">Reference proteome</keyword>
<accession>A0A9P5Q0F5</accession>
<comment type="caution">
    <text evidence="2">The sequence shown here is derived from an EMBL/GenBank/DDBJ whole genome shotgun (WGS) entry which is preliminary data.</text>
</comment>
<proteinExistence type="predicted"/>
<dbReference type="OrthoDB" id="3141919at2759"/>
<organism evidence="2 3">
    <name type="scientific">Rhodocollybia butyracea</name>
    <dbReference type="NCBI Taxonomy" id="206335"/>
    <lineage>
        <taxon>Eukaryota</taxon>
        <taxon>Fungi</taxon>
        <taxon>Dikarya</taxon>
        <taxon>Basidiomycota</taxon>
        <taxon>Agaricomycotina</taxon>
        <taxon>Agaricomycetes</taxon>
        <taxon>Agaricomycetidae</taxon>
        <taxon>Agaricales</taxon>
        <taxon>Marasmiineae</taxon>
        <taxon>Omphalotaceae</taxon>
        <taxon>Rhodocollybia</taxon>
    </lineage>
</organism>
<feature type="compositionally biased region" description="Basic residues" evidence="1">
    <location>
        <begin position="1"/>
        <end position="15"/>
    </location>
</feature>
<dbReference type="AlphaFoldDB" id="A0A9P5Q0F5"/>
<protein>
    <submittedName>
        <fullName evidence="2">Uncharacterized protein</fullName>
    </submittedName>
</protein>
<gene>
    <name evidence="2" type="ORF">BDP27DRAFT_1261639</name>
</gene>